<evidence type="ECO:0000313" key="4">
    <source>
        <dbReference type="Proteomes" id="UP000035947"/>
    </source>
</evidence>
<feature type="domain" description="AB hydrolase-1" evidence="2">
    <location>
        <begin position="22"/>
        <end position="92"/>
    </location>
</feature>
<dbReference type="InterPro" id="IPR029058">
    <property type="entry name" value="AB_hydrolase_fold"/>
</dbReference>
<reference evidence="3 4" key="1">
    <citation type="submission" date="2015-01" db="EMBL/GenBank/DDBJ databases">
        <title>Genome sequencing of Methylobacterium platani JCM14648 type strain.</title>
        <authorList>
            <person name="Chaudhry V."/>
            <person name="Patil P.B."/>
        </authorList>
    </citation>
    <scope>NUCLEOTIDE SEQUENCE [LARGE SCALE GENOMIC DNA]</scope>
    <source>
        <strain evidence="3 4">JCM 14648</strain>
    </source>
</reference>
<proteinExistence type="predicted"/>
<dbReference type="Gene3D" id="3.40.50.1820">
    <property type="entry name" value="alpha/beta hydrolase"/>
    <property type="match status" value="1"/>
</dbReference>
<keyword evidence="4" id="KW-1185">Reference proteome</keyword>
<dbReference type="InterPro" id="IPR000073">
    <property type="entry name" value="AB_hydrolase_1"/>
</dbReference>
<dbReference type="EMBL" id="JXOD01000350">
    <property type="protein sequence ID" value="KMO10826.1"/>
    <property type="molecule type" value="Genomic_DNA"/>
</dbReference>
<protein>
    <submittedName>
        <fullName evidence="3">Alpha/beta hydrolase</fullName>
    </submittedName>
</protein>
<name>A0ABR5GPK3_9HYPH</name>
<dbReference type="SUPFAM" id="SSF53474">
    <property type="entry name" value="alpha/beta-Hydrolases"/>
    <property type="match status" value="1"/>
</dbReference>
<evidence type="ECO:0000256" key="1">
    <source>
        <dbReference type="ARBA" id="ARBA00022801"/>
    </source>
</evidence>
<accession>A0ABR5GPK3</accession>
<dbReference type="PANTHER" id="PTHR43798:SF31">
    <property type="entry name" value="AB HYDROLASE SUPERFAMILY PROTEIN YCLE"/>
    <property type="match status" value="1"/>
</dbReference>
<dbReference type="PANTHER" id="PTHR43798">
    <property type="entry name" value="MONOACYLGLYCEROL LIPASE"/>
    <property type="match status" value="1"/>
</dbReference>
<evidence type="ECO:0000259" key="2">
    <source>
        <dbReference type="Pfam" id="PF00561"/>
    </source>
</evidence>
<dbReference type="InterPro" id="IPR050266">
    <property type="entry name" value="AB_hydrolase_sf"/>
</dbReference>
<keyword evidence="1 3" id="KW-0378">Hydrolase</keyword>
<dbReference type="GO" id="GO:0016787">
    <property type="term" value="F:hydrolase activity"/>
    <property type="evidence" value="ECO:0007669"/>
    <property type="project" value="UniProtKB-KW"/>
</dbReference>
<dbReference type="Pfam" id="PF00561">
    <property type="entry name" value="Abhydrolase_1"/>
    <property type="match status" value="1"/>
</dbReference>
<organism evidence="3 4">
    <name type="scientific">Methylobacterium platani JCM 14648</name>
    <dbReference type="NCBI Taxonomy" id="1295136"/>
    <lineage>
        <taxon>Bacteria</taxon>
        <taxon>Pseudomonadati</taxon>
        <taxon>Pseudomonadota</taxon>
        <taxon>Alphaproteobacteria</taxon>
        <taxon>Hyphomicrobiales</taxon>
        <taxon>Methylobacteriaceae</taxon>
        <taxon>Methylobacterium</taxon>
    </lineage>
</organism>
<feature type="non-terminal residue" evidence="3">
    <location>
        <position position="92"/>
    </location>
</feature>
<dbReference type="Proteomes" id="UP000035947">
    <property type="component" value="Unassembled WGS sequence"/>
</dbReference>
<sequence>MPKASASDGVQLYFEEAGRGTPIVFVHEFGGNHWSWEPQMNFFSRRHRCVTYAARGFPPSDVPDSVDAYSQAIAADDIIAVMDAAGIETAHL</sequence>
<comment type="caution">
    <text evidence="3">The sequence shown here is derived from an EMBL/GenBank/DDBJ whole genome shotgun (WGS) entry which is preliminary data.</text>
</comment>
<evidence type="ECO:0000313" key="3">
    <source>
        <dbReference type="EMBL" id="KMO10826.1"/>
    </source>
</evidence>
<dbReference type="RefSeq" id="WP_048437261.1">
    <property type="nucleotide sequence ID" value="NZ_JXOD01000350.1"/>
</dbReference>
<gene>
    <name evidence="3" type="ORF">SQ03_28975</name>
</gene>